<dbReference type="EMBL" id="JAQLWV010000004">
    <property type="protein sequence ID" value="MDB7932296.1"/>
    <property type="molecule type" value="Genomic_DNA"/>
</dbReference>
<accession>A0AAW6CC95</accession>
<protein>
    <submittedName>
        <fullName evidence="1">Uncharacterized protein</fullName>
    </submittedName>
</protein>
<evidence type="ECO:0000313" key="1">
    <source>
        <dbReference type="EMBL" id="MDB7932296.1"/>
    </source>
</evidence>
<dbReference type="Proteomes" id="UP001211173">
    <property type="component" value="Unassembled WGS sequence"/>
</dbReference>
<dbReference type="AlphaFoldDB" id="A0AAW6CC95"/>
<gene>
    <name evidence="1" type="ORF">PNE06_04335</name>
</gene>
<organism evidence="1 2">
    <name type="scientific">Flavonifractor plautii</name>
    <name type="common">Fusobacterium plautii</name>
    <dbReference type="NCBI Taxonomy" id="292800"/>
    <lineage>
        <taxon>Bacteria</taxon>
        <taxon>Bacillati</taxon>
        <taxon>Bacillota</taxon>
        <taxon>Clostridia</taxon>
        <taxon>Eubacteriales</taxon>
        <taxon>Oscillospiraceae</taxon>
        <taxon>Flavonifractor</taxon>
    </lineage>
</organism>
<name>A0AAW6CC95_FLAPL</name>
<evidence type="ECO:0000313" key="2">
    <source>
        <dbReference type="Proteomes" id="UP001211173"/>
    </source>
</evidence>
<sequence length="45" mass="4926">MGIVVGRREDGKLLICHCSSRQNNVVVTEFAASGFTSLGRLDIFQ</sequence>
<proteinExistence type="predicted"/>
<dbReference type="RefSeq" id="WP_194175215.1">
    <property type="nucleotide sequence ID" value="NZ_BAABXT010000001.1"/>
</dbReference>
<reference evidence="1" key="1">
    <citation type="submission" date="2023-01" db="EMBL/GenBank/DDBJ databases">
        <title>Human gut microbiome strain richness.</title>
        <authorList>
            <person name="Chen-Liaw A."/>
        </authorList>
    </citation>
    <scope>NUCLEOTIDE SEQUENCE</scope>
    <source>
        <strain evidence="1">1001287st1_F4_1001285I_161205</strain>
    </source>
</reference>
<comment type="caution">
    <text evidence="1">The sequence shown here is derived from an EMBL/GenBank/DDBJ whole genome shotgun (WGS) entry which is preliminary data.</text>
</comment>